<dbReference type="GeneID" id="7400160"/>
<evidence type="ECO:0000256" key="1">
    <source>
        <dbReference type="ARBA" id="ARBA00006174"/>
    </source>
</evidence>
<dbReference type="AlphaFoldDB" id="B9LMU5"/>
<feature type="domain" description="MmgE/PrpD N-terminal" evidence="2">
    <location>
        <begin position="13"/>
        <end position="240"/>
    </location>
</feature>
<dbReference type="InterPro" id="IPR036148">
    <property type="entry name" value="MmgE/PrpD_sf"/>
</dbReference>
<gene>
    <name evidence="4" type="ordered locus">Hlac_1088</name>
</gene>
<dbReference type="InterPro" id="IPR042188">
    <property type="entry name" value="MmgE/PrpD_sf_2"/>
</dbReference>
<dbReference type="Proteomes" id="UP000000740">
    <property type="component" value="Chromosome 1"/>
</dbReference>
<dbReference type="EMBL" id="CP001365">
    <property type="protein sequence ID" value="ACM56683.1"/>
    <property type="molecule type" value="Genomic_DNA"/>
</dbReference>
<evidence type="ECO:0000259" key="2">
    <source>
        <dbReference type="Pfam" id="PF03972"/>
    </source>
</evidence>
<dbReference type="GO" id="GO:0016829">
    <property type="term" value="F:lyase activity"/>
    <property type="evidence" value="ECO:0007669"/>
    <property type="project" value="InterPro"/>
</dbReference>
<dbReference type="InterPro" id="IPR045337">
    <property type="entry name" value="MmgE_PrpD_C"/>
</dbReference>
<dbReference type="eggNOG" id="arCOG04285">
    <property type="taxonomic scope" value="Archaea"/>
</dbReference>
<evidence type="ECO:0000313" key="5">
    <source>
        <dbReference type="Proteomes" id="UP000000740"/>
    </source>
</evidence>
<accession>B9LMU5</accession>
<keyword evidence="5" id="KW-1185">Reference proteome</keyword>
<dbReference type="Pfam" id="PF03972">
    <property type="entry name" value="MmgE_PrpD_N"/>
    <property type="match status" value="1"/>
</dbReference>
<evidence type="ECO:0000259" key="3">
    <source>
        <dbReference type="Pfam" id="PF19305"/>
    </source>
</evidence>
<dbReference type="Pfam" id="PF19305">
    <property type="entry name" value="MmgE_PrpD_C"/>
    <property type="match status" value="1"/>
</dbReference>
<dbReference type="HOGENOM" id="CLU_026574_3_2_2"/>
<dbReference type="Gene3D" id="3.30.1330.120">
    <property type="entry name" value="2-methylcitrate dehydratase PrpD"/>
    <property type="match status" value="1"/>
</dbReference>
<dbReference type="RefSeq" id="WP_015909830.1">
    <property type="nucleotide sequence ID" value="NC_012029.1"/>
</dbReference>
<dbReference type="PANTHER" id="PTHR16943">
    <property type="entry name" value="2-METHYLCITRATE DEHYDRATASE-RELATED"/>
    <property type="match status" value="1"/>
</dbReference>
<dbReference type="InterPro" id="IPR045336">
    <property type="entry name" value="MmgE_PrpD_N"/>
</dbReference>
<comment type="similarity">
    <text evidence="1">Belongs to the PrpD family.</text>
</comment>
<reference evidence="4 5" key="1">
    <citation type="journal article" date="2016" name="Stand. Genomic Sci.">
        <title>Complete genome sequence of the Antarctic Halorubrum lacusprofundi type strain ACAM 34.</title>
        <authorList>
            <person name="Anderson I.J."/>
            <person name="DasSarma P."/>
            <person name="Lucas S."/>
            <person name="Copeland A."/>
            <person name="Lapidus A."/>
            <person name="Del Rio T.G."/>
            <person name="Tice H."/>
            <person name="Dalin E."/>
            <person name="Bruce D.C."/>
            <person name="Goodwin L."/>
            <person name="Pitluck S."/>
            <person name="Sims D."/>
            <person name="Brettin T.S."/>
            <person name="Detter J.C."/>
            <person name="Han C.S."/>
            <person name="Larimer F."/>
            <person name="Hauser L."/>
            <person name="Land M."/>
            <person name="Ivanova N."/>
            <person name="Richardson P."/>
            <person name="Cavicchioli R."/>
            <person name="DasSarma S."/>
            <person name="Woese C.R."/>
            <person name="Kyrpides N.C."/>
        </authorList>
    </citation>
    <scope>NUCLEOTIDE SEQUENCE [LARGE SCALE GENOMIC DNA]</scope>
    <source>
        <strain evidence="5">ATCC 49239 / DSM 5036 / JCM 8891 / ACAM 34</strain>
    </source>
</reference>
<dbReference type="PANTHER" id="PTHR16943:SF8">
    <property type="entry name" value="2-METHYLCITRATE DEHYDRATASE"/>
    <property type="match status" value="1"/>
</dbReference>
<dbReference type="Gene3D" id="1.10.4100.10">
    <property type="entry name" value="2-methylcitrate dehydratase PrpD"/>
    <property type="match status" value="1"/>
</dbReference>
<name>B9LMU5_HALLT</name>
<evidence type="ECO:0000313" key="4">
    <source>
        <dbReference type="EMBL" id="ACM56683.1"/>
    </source>
</evidence>
<proteinExistence type="inferred from homology"/>
<dbReference type="InterPro" id="IPR042183">
    <property type="entry name" value="MmgE/PrpD_sf_1"/>
</dbReference>
<organism evidence="4 5">
    <name type="scientific">Halorubrum lacusprofundi (strain ATCC 49239 / DSM 5036 / JCM 8891 / ACAM 34)</name>
    <dbReference type="NCBI Taxonomy" id="416348"/>
    <lineage>
        <taxon>Archaea</taxon>
        <taxon>Methanobacteriati</taxon>
        <taxon>Methanobacteriota</taxon>
        <taxon>Stenosarchaea group</taxon>
        <taxon>Halobacteria</taxon>
        <taxon>Halobacteriales</taxon>
        <taxon>Haloferacaceae</taxon>
        <taxon>Halorubrum</taxon>
    </lineage>
</organism>
<dbReference type="InterPro" id="IPR005656">
    <property type="entry name" value="MmgE_PrpD"/>
</dbReference>
<dbReference type="KEGG" id="hla:Hlac_1088"/>
<sequence length="472" mass="50099">MAIRHTRQWERAVAEFLASPVDDVARKHGRAVVADVLAAAVAGSAAPGVAGVARDGAFVDGKASILGTDRRVAPPQAAMTNAAAAIAQEIEEGHNTGGHVGAGIVAGGLAAAEANNVDGEAFVDACTRAYDICVRLERAIFAMKDRMNDAIPWLVRNPHSTWTTVGPAVTSALCLDATPEELTETFRIAANLAVVSMHDPYAEGAPARNFTAGFSAQAGVTAALTALAGLEGSRAAIEEVYDPFEELLPDGFASQFETLGEEWAIAEHYFKPYPSCRYTHPPLDALREAIDGRAGDGSERSGDRQAIDPADVEAITVRTFANATDMSHAEPETMTAGKFSAPYVLATYLCRGSVDLDHFTAEALADETVQSVAARVELREDDGYEAAFPESWGASVVVELRDGTTLTGARDYPRGDYRDPIPDAEYRARNRALLAHGLGGGREHNARVDEALDALDAVAERPVRSTVDTLRP</sequence>
<feature type="domain" description="MmgE/PrpD C-terminal" evidence="3">
    <location>
        <begin position="273"/>
        <end position="451"/>
    </location>
</feature>
<dbReference type="SUPFAM" id="SSF103378">
    <property type="entry name" value="2-methylcitrate dehydratase PrpD"/>
    <property type="match status" value="1"/>
</dbReference>
<protein>
    <submittedName>
        <fullName evidence="4">MmgE/PrpD family protein</fullName>
    </submittedName>
</protein>